<evidence type="ECO:0000259" key="4">
    <source>
        <dbReference type="Pfam" id="PF23601"/>
    </source>
</evidence>
<name>A0A4C2EKI1_9EURY</name>
<dbReference type="EMBL" id="BIXZ01000001">
    <property type="protein sequence ID" value="GCF12769.1"/>
    <property type="molecule type" value="Genomic_DNA"/>
</dbReference>
<dbReference type="AlphaFoldDB" id="A0A4C2EKI1"/>
<feature type="region of interest" description="Disordered" evidence="1">
    <location>
        <begin position="178"/>
        <end position="311"/>
    </location>
</feature>
<accession>A0A4C2EKI1</accession>
<dbReference type="Pfam" id="PF23601">
    <property type="entry name" value="CdpA_C"/>
    <property type="match status" value="1"/>
</dbReference>
<feature type="compositionally biased region" description="Polar residues" evidence="1">
    <location>
        <begin position="214"/>
        <end position="261"/>
    </location>
</feature>
<dbReference type="Pfam" id="PF23600">
    <property type="entry name" value="CdpA_N"/>
    <property type="match status" value="1"/>
</dbReference>
<organism evidence="5 6">
    <name type="scientific">Haloarcula mannanilytica</name>
    <dbReference type="NCBI Taxonomy" id="2509225"/>
    <lineage>
        <taxon>Archaea</taxon>
        <taxon>Methanobacteriati</taxon>
        <taxon>Methanobacteriota</taxon>
        <taxon>Stenosarchaea group</taxon>
        <taxon>Halobacteria</taxon>
        <taxon>Halobacteriales</taxon>
        <taxon>Haloarculaceae</taxon>
        <taxon>Haloarcula</taxon>
    </lineage>
</organism>
<feature type="compositionally biased region" description="Low complexity" evidence="1">
    <location>
        <begin position="299"/>
        <end position="311"/>
    </location>
</feature>
<feature type="domain" description="Cell division protein A N-terminal" evidence="3">
    <location>
        <begin position="2"/>
        <end position="151"/>
    </location>
</feature>
<keyword evidence="6" id="KW-1185">Reference proteome</keyword>
<feature type="transmembrane region" description="Helical" evidence="2">
    <location>
        <begin position="60"/>
        <end position="81"/>
    </location>
</feature>
<feature type="transmembrane region" description="Helical" evidence="2">
    <location>
        <begin position="88"/>
        <end position="107"/>
    </location>
</feature>
<dbReference type="InterPro" id="IPR055563">
    <property type="entry name" value="CdpA_N"/>
</dbReference>
<dbReference type="InterPro" id="IPR055564">
    <property type="entry name" value="CdpA_C"/>
</dbReference>
<keyword evidence="2" id="KW-0812">Transmembrane</keyword>
<evidence type="ECO:0000256" key="1">
    <source>
        <dbReference type="SAM" id="MobiDB-lite"/>
    </source>
</evidence>
<proteinExistence type="predicted"/>
<gene>
    <name evidence="5" type="ORF">Harman_07040</name>
</gene>
<feature type="domain" description="Cell division protein A C-terminal" evidence="4">
    <location>
        <begin position="326"/>
        <end position="367"/>
    </location>
</feature>
<keyword evidence="2" id="KW-1133">Transmembrane helix</keyword>
<feature type="transmembrane region" description="Helical" evidence="2">
    <location>
        <begin position="22"/>
        <end position="40"/>
    </location>
</feature>
<keyword evidence="2" id="KW-0472">Membrane</keyword>
<evidence type="ECO:0000256" key="2">
    <source>
        <dbReference type="SAM" id="Phobius"/>
    </source>
</evidence>
<dbReference type="OrthoDB" id="235883at2157"/>
<feature type="transmembrane region" description="Helical" evidence="2">
    <location>
        <begin position="119"/>
        <end position="139"/>
    </location>
</feature>
<comment type="caution">
    <text evidence="5">The sequence shown here is derived from an EMBL/GenBank/DDBJ whole genome shotgun (WGS) entry which is preliminary data.</text>
</comment>
<protein>
    <submittedName>
        <fullName evidence="5">Uncharacterized protein</fullName>
    </submittedName>
</protein>
<feature type="compositionally biased region" description="Low complexity" evidence="1">
    <location>
        <begin position="262"/>
        <end position="282"/>
    </location>
</feature>
<evidence type="ECO:0000313" key="6">
    <source>
        <dbReference type="Proteomes" id="UP000304382"/>
    </source>
</evidence>
<dbReference type="Proteomes" id="UP000304382">
    <property type="component" value="Unassembled WGS sequence"/>
</dbReference>
<sequence>MTSLTDVYEGEVGRVASRRQQLVGTALFLAGAAGLVGAIALATTTVGNRYGLDAYAARRIAGIIAGLGLPAVILGVFAVLPASRRIRLTALGGTGVAMVGVGLFQSLYPYNWTSSDPLLALLTGCVYFAGIVTTFWCLFASLATFKTRNDPGGTARMEVTEEGTIRLVEEARTIPGLGGIGFFGQDPDGAVETQTNRPRTADDGAVSDGGTGQRSGNTRAANGRSRQPTGDTRSDRTAQSQRQSDNGTATGRQSDRQAATDTSARSNSGRRNTSSNGTGRSGPSENALDPTIAEAGPEASTSTDGGTATTGHDAITETAVHQGEPDTYCGNCRHFQYVMQDGDIEPYCSFHGEVMDDMDACSAWVRND</sequence>
<reference evidence="5 6" key="1">
    <citation type="submission" date="2019-02" db="EMBL/GenBank/DDBJ databases">
        <title>Haloarcula mannanilyticum sp. nov., a mannan degrading haloarchaeon isolated from commercial salt.</title>
        <authorList>
            <person name="Enomoto S."/>
            <person name="Shimane Y."/>
            <person name="Kamekura M."/>
            <person name="Ito T."/>
            <person name="Moriya O."/>
            <person name="Ihara K."/>
            <person name="Takahashi-Ando N."/>
            <person name="Fukushima Y."/>
            <person name="Yoshida Y."/>
            <person name="Usama R."/>
            <person name="Takai K."/>
            <person name="Minegishi H."/>
        </authorList>
    </citation>
    <scope>NUCLEOTIDE SEQUENCE [LARGE SCALE GENOMIC DNA]</scope>
    <source>
        <strain evidence="5 6">MD130-1</strain>
    </source>
</reference>
<dbReference type="RefSeq" id="WP_137682438.1">
    <property type="nucleotide sequence ID" value="NZ_BIXZ01000001.1"/>
</dbReference>
<evidence type="ECO:0000313" key="5">
    <source>
        <dbReference type="EMBL" id="GCF12769.1"/>
    </source>
</evidence>
<evidence type="ECO:0000259" key="3">
    <source>
        <dbReference type="Pfam" id="PF23600"/>
    </source>
</evidence>